<feature type="DNA-binding region" description="Homeobox" evidence="11">
    <location>
        <begin position="92"/>
        <end position="151"/>
    </location>
</feature>
<evidence type="ECO:0000256" key="1">
    <source>
        <dbReference type="ARBA" id="ARBA00004123"/>
    </source>
</evidence>
<dbReference type="Pfam" id="PF00046">
    <property type="entry name" value="Homeodomain"/>
    <property type="match status" value="1"/>
</dbReference>
<evidence type="ECO:0000259" key="14">
    <source>
        <dbReference type="PROSITE" id="PS50071"/>
    </source>
</evidence>
<dbReference type="CDD" id="cd00086">
    <property type="entry name" value="homeodomain"/>
    <property type="match status" value="1"/>
</dbReference>
<dbReference type="Proteomes" id="UP000887568">
    <property type="component" value="Unplaced"/>
</dbReference>
<evidence type="ECO:0000313" key="15">
    <source>
        <dbReference type="EnsemblMetazoa" id="XP_038047274.1"/>
    </source>
</evidence>
<accession>A0A913Z6D5</accession>
<dbReference type="GO" id="GO:0000981">
    <property type="term" value="F:DNA-binding transcription factor activity, RNA polymerase II-specific"/>
    <property type="evidence" value="ECO:0007669"/>
    <property type="project" value="InterPro"/>
</dbReference>
<organism evidence="15 16">
    <name type="scientific">Patiria miniata</name>
    <name type="common">Bat star</name>
    <name type="synonym">Asterina miniata</name>
    <dbReference type="NCBI Taxonomy" id="46514"/>
    <lineage>
        <taxon>Eukaryota</taxon>
        <taxon>Metazoa</taxon>
        <taxon>Echinodermata</taxon>
        <taxon>Eleutherozoa</taxon>
        <taxon>Asterozoa</taxon>
        <taxon>Asteroidea</taxon>
        <taxon>Valvatacea</taxon>
        <taxon>Valvatida</taxon>
        <taxon>Asterinidae</taxon>
        <taxon>Patiria</taxon>
    </lineage>
</organism>
<dbReference type="AlphaFoldDB" id="A0A913Z6D5"/>
<dbReference type="OMA" id="FHASRAF"/>
<reference evidence="15" key="1">
    <citation type="submission" date="2022-11" db="UniProtKB">
        <authorList>
            <consortium name="EnsemblMetazoa"/>
        </authorList>
    </citation>
    <scope>IDENTIFICATION</scope>
</reference>
<feature type="region of interest" description="Disordered" evidence="13">
    <location>
        <begin position="59"/>
        <end position="97"/>
    </location>
</feature>
<keyword evidence="9 11" id="KW-0539">Nucleus</keyword>
<evidence type="ECO:0000256" key="7">
    <source>
        <dbReference type="ARBA" id="ARBA00023155"/>
    </source>
</evidence>
<dbReference type="PANTHER" id="PTHR46799:SF1">
    <property type="entry name" value="HOMEOBOX PROTEIN UNC-4 HOMOLOG"/>
    <property type="match status" value="1"/>
</dbReference>
<dbReference type="PROSITE" id="PS00027">
    <property type="entry name" value="HOMEOBOX_1"/>
    <property type="match status" value="1"/>
</dbReference>
<feature type="region of interest" description="Disordered" evidence="13">
    <location>
        <begin position="269"/>
        <end position="295"/>
    </location>
</feature>
<evidence type="ECO:0000256" key="12">
    <source>
        <dbReference type="RuleBase" id="RU000682"/>
    </source>
</evidence>
<dbReference type="OrthoDB" id="6159439at2759"/>
<dbReference type="GO" id="GO:0005634">
    <property type="term" value="C:nucleus"/>
    <property type="evidence" value="ECO:0007669"/>
    <property type="project" value="UniProtKB-SubCell"/>
</dbReference>
<protein>
    <recommendedName>
        <fullName evidence="14">Homeobox domain-containing protein</fullName>
    </recommendedName>
</protein>
<keyword evidence="16" id="KW-1185">Reference proteome</keyword>
<evidence type="ECO:0000256" key="11">
    <source>
        <dbReference type="PROSITE-ProRule" id="PRU00108"/>
    </source>
</evidence>
<evidence type="ECO:0000256" key="9">
    <source>
        <dbReference type="ARBA" id="ARBA00023242"/>
    </source>
</evidence>
<name>A0A913Z6D5_PATMI</name>
<dbReference type="InterPro" id="IPR017970">
    <property type="entry name" value="Homeobox_CS"/>
</dbReference>
<keyword evidence="8" id="KW-0804">Transcription</keyword>
<evidence type="ECO:0000313" key="16">
    <source>
        <dbReference type="Proteomes" id="UP000887568"/>
    </source>
</evidence>
<dbReference type="FunFam" id="1.10.10.60:FF:000057">
    <property type="entry name" value="Short stature homeobox 2"/>
    <property type="match status" value="1"/>
</dbReference>
<dbReference type="SMART" id="SM00389">
    <property type="entry name" value="HOX"/>
    <property type="match status" value="1"/>
</dbReference>
<comment type="similarity">
    <text evidence="10">Belongs to the paired homeobox family. Unc-4 subfamily.</text>
</comment>
<dbReference type="PANTHER" id="PTHR46799">
    <property type="entry name" value="HOMEOBOX PROTEIN UNC-4 HOMOLOG"/>
    <property type="match status" value="1"/>
</dbReference>
<keyword evidence="5" id="KW-0805">Transcription regulation</keyword>
<sequence>MDSSLVGGQLPHSLGPLGLYAFGSPGLGFPGSRAFDFGLPVSAASSGAFSPDSFLGKSDVSSCGSSMSKAKASPGGDSMLDGEGKDGSGSKRRRSRTNFNGWQLEELERAFNESHYPDIFTREALAMRLDLVESRVQVWFQNRRAKWRKKENTKKGPGRPAHNAQLITCSGDPIPPEEVERRERLRMEKKKLKQREKAERTLIKTKKQGATDAGAKKDGEEEGSGEKEWGDGSPEEGGATKCSLPLLSPGTDTKQDTAAGVFFTDKKLKTPAGHKSAKSEKTRREGKQSRKLPHHCAADSANSAFRSSFSIDCLLSPRPNDVGGRGFGLLAGHYAAAASLAAASPYAAAFSPFAWNSLSAALAAGVPQPLGFLVERFLPPKPHNLPLMAHPHPITDVFEEQKTLSVERLRKKAEEHKSKVAVQKESCSDTESTKMEMT</sequence>
<keyword evidence="3" id="KW-0221">Differentiation</keyword>
<evidence type="ECO:0000256" key="13">
    <source>
        <dbReference type="SAM" id="MobiDB-lite"/>
    </source>
</evidence>
<evidence type="ECO:0000256" key="6">
    <source>
        <dbReference type="ARBA" id="ARBA00023125"/>
    </source>
</evidence>
<dbReference type="EnsemblMetazoa" id="XM_038191346.1">
    <property type="protein sequence ID" value="XP_038047274.1"/>
    <property type="gene ID" value="LOC119721322"/>
</dbReference>
<evidence type="ECO:0000256" key="2">
    <source>
        <dbReference type="ARBA" id="ARBA00022473"/>
    </source>
</evidence>
<dbReference type="GO" id="GO:0007399">
    <property type="term" value="P:nervous system development"/>
    <property type="evidence" value="ECO:0007669"/>
    <property type="project" value="UniProtKB-KW"/>
</dbReference>
<dbReference type="PROSITE" id="PS50071">
    <property type="entry name" value="HOMEOBOX_2"/>
    <property type="match status" value="1"/>
</dbReference>
<dbReference type="GeneID" id="119721322"/>
<dbReference type="GO" id="GO:1990837">
    <property type="term" value="F:sequence-specific double-stranded DNA binding"/>
    <property type="evidence" value="ECO:0007669"/>
    <property type="project" value="TreeGrafter"/>
</dbReference>
<keyword evidence="7 11" id="KW-0371">Homeobox</keyword>
<feature type="compositionally biased region" description="Basic and acidic residues" evidence="13">
    <location>
        <begin position="214"/>
        <end position="230"/>
    </location>
</feature>
<evidence type="ECO:0000256" key="8">
    <source>
        <dbReference type="ARBA" id="ARBA00023163"/>
    </source>
</evidence>
<proteinExistence type="inferred from homology"/>
<dbReference type="GO" id="GO:0030154">
    <property type="term" value="P:cell differentiation"/>
    <property type="evidence" value="ECO:0007669"/>
    <property type="project" value="UniProtKB-KW"/>
</dbReference>
<feature type="domain" description="Homeobox" evidence="14">
    <location>
        <begin position="90"/>
        <end position="150"/>
    </location>
</feature>
<feature type="compositionally biased region" description="Polar residues" evidence="13">
    <location>
        <begin position="59"/>
        <end position="68"/>
    </location>
</feature>
<comment type="subcellular location">
    <subcellularLocation>
        <location evidence="1 11 12">Nucleus</location>
    </subcellularLocation>
</comment>
<keyword evidence="6 11" id="KW-0238">DNA-binding</keyword>
<keyword evidence="4" id="KW-0524">Neurogenesis</keyword>
<keyword evidence="2" id="KW-0217">Developmental protein</keyword>
<evidence type="ECO:0000256" key="4">
    <source>
        <dbReference type="ARBA" id="ARBA00022902"/>
    </source>
</evidence>
<feature type="region of interest" description="Disordered" evidence="13">
    <location>
        <begin position="413"/>
        <end position="438"/>
    </location>
</feature>
<dbReference type="SUPFAM" id="SSF46689">
    <property type="entry name" value="Homeodomain-like"/>
    <property type="match status" value="1"/>
</dbReference>
<feature type="region of interest" description="Disordered" evidence="13">
    <location>
        <begin position="148"/>
        <end position="255"/>
    </location>
</feature>
<dbReference type="RefSeq" id="XP_038047274.1">
    <property type="nucleotide sequence ID" value="XM_038191346.1"/>
</dbReference>
<evidence type="ECO:0000256" key="10">
    <source>
        <dbReference type="ARBA" id="ARBA00038351"/>
    </source>
</evidence>
<evidence type="ECO:0000256" key="3">
    <source>
        <dbReference type="ARBA" id="ARBA00022782"/>
    </source>
</evidence>
<dbReference type="Gene3D" id="1.10.10.60">
    <property type="entry name" value="Homeodomain-like"/>
    <property type="match status" value="1"/>
</dbReference>
<evidence type="ECO:0000256" key="5">
    <source>
        <dbReference type="ARBA" id="ARBA00023015"/>
    </source>
</evidence>
<dbReference type="InterPro" id="IPR009057">
    <property type="entry name" value="Homeodomain-like_sf"/>
</dbReference>
<feature type="compositionally biased region" description="Basic and acidic residues" evidence="13">
    <location>
        <begin position="277"/>
        <end position="288"/>
    </location>
</feature>
<dbReference type="InterPro" id="IPR001356">
    <property type="entry name" value="HD"/>
</dbReference>